<keyword evidence="1" id="KW-0472">Membrane</keyword>
<dbReference type="EMBL" id="JASHIF010000002">
    <property type="protein sequence ID" value="MDI9857989.1"/>
    <property type="molecule type" value="Genomic_DNA"/>
</dbReference>
<dbReference type="RefSeq" id="WP_283343263.1">
    <property type="nucleotide sequence ID" value="NZ_JASHIF010000002.1"/>
</dbReference>
<evidence type="ECO:0000313" key="2">
    <source>
        <dbReference type="EMBL" id="MDI9857989.1"/>
    </source>
</evidence>
<reference evidence="2 3" key="1">
    <citation type="submission" date="2023-05" db="EMBL/GenBank/DDBJ databases">
        <title>Novel species of genus Flectobacillus isolated from stream in China.</title>
        <authorList>
            <person name="Lu H."/>
        </authorList>
    </citation>
    <scope>NUCLEOTIDE SEQUENCE [LARGE SCALE GENOMIC DNA]</scope>
    <source>
        <strain evidence="2 3">KCTC 42575</strain>
    </source>
</reference>
<evidence type="ECO:0000313" key="3">
    <source>
        <dbReference type="Proteomes" id="UP001236507"/>
    </source>
</evidence>
<name>A0ABT6Y349_9BACT</name>
<gene>
    <name evidence="2" type="ORF">QM524_02095</name>
</gene>
<keyword evidence="3" id="KW-1185">Reference proteome</keyword>
<keyword evidence="1" id="KW-0812">Transmembrane</keyword>
<proteinExistence type="predicted"/>
<protein>
    <submittedName>
        <fullName evidence="2">Uncharacterized protein</fullName>
    </submittedName>
</protein>
<evidence type="ECO:0000256" key="1">
    <source>
        <dbReference type="SAM" id="Phobius"/>
    </source>
</evidence>
<comment type="caution">
    <text evidence="2">The sequence shown here is derived from an EMBL/GenBank/DDBJ whole genome shotgun (WGS) entry which is preliminary data.</text>
</comment>
<keyword evidence="1" id="KW-1133">Transmembrane helix</keyword>
<dbReference type="Proteomes" id="UP001236507">
    <property type="component" value="Unassembled WGS sequence"/>
</dbReference>
<feature type="transmembrane region" description="Helical" evidence="1">
    <location>
        <begin position="20"/>
        <end position="38"/>
    </location>
</feature>
<accession>A0ABT6Y349</accession>
<sequence>MKGALKSAVDGIGTGIKFLTASRFFWYVLFAFIAYLGYQRLTKPKEETYLELPLPDSGSGIPKGWNPNPLVEEFHAYFDSWFGNSDDLRDSYIKALSLTDDQFHTMVQTYNAKYGKKDSATLWTRVTSWKKILFSWSGDQQQRMENRMITLKLNY</sequence>
<organism evidence="2 3">
    <name type="scientific">Flectobacillus roseus</name>
    <dbReference type="NCBI Taxonomy" id="502259"/>
    <lineage>
        <taxon>Bacteria</taxon>
        <taxon>Pseudomonadati</taxon>
        <taxon>Bacteroidota</taxon>
        <taxon>Cytophagia</taxon>
        <taxon>Cytophagales</taxon>
        <taxon>Flectobacillaceae</taxon>
        <taxon>Flectobacillus</taxon>
    </lineage>
</organism>